<feature type="domain" description="ABC transmembrane type-1" evidence="9">
    <location>
        <begin position="95"/>
        <end position="298"/>
    </location>
</feature>
<evidence type="ECO:0000256" key="2">
    <source>
        <dbReference type="ARBA" id="ARBA00022448"/>
    </source>
</evidence>
<evidence type="ECO:0000256" key="3">
    <source>
        <dbReference type="ARBA" id="ARBA00022475"/>
    </source>
</evidence>
<keyword evidence="2 8" id="KW-0813">Transport</keyword>
<feature type="transmembrane region" description="Helical" evidence="8">
    <location>
        <begin position="175"/>
        <end position="195"/>
    </location>
</feature>
<evidence type="ECO:0000256" key="6">
    <source>
        <dbReference type="ARBA" id="ARBA00023136"/>
    </source>
</evidence>
<evidence type="ECO:0000313" key="11">
    <source>
        <dbReference type="Proteomes" id="UP000242501"/>
    </source>
</evidence>
<comment type="similarity">
    <text evidence="7">Belongs to the binding-protein-dependent transport system permease family. OppBC subfamily.</text>
</comment>
<dbReference type="Proteomes" id="UP000242501">
    <property type="component" value="Unassembled WGS sequence"/>
</dbReference>
<dbReference type="AlphaFoldDB" id="A0A1G6H0M2"/>
<dbReference type="GO" id="GO:0071916">
    <property type="term" value="F:dipeptide transmembrane transporter activity"/>
    <property type="evidence" value="ECO:0007669"/>
    <property type="project" value="TreeGrafter"/>
</dbReference>
<protein>
    <submittedName>
        <fullName evidence="10">Peptide/nickel transport system permease protein</fullName>
    </submittedName>
</protein>
<evidence type="ECO:0000256" key="5">
    <source>
        <dbReference type="ARBA" id="ARBA00022989"/>
    </source>
</evidence>
<dbReference type="STRING" id="1219383.SAMN05421733_103126"/>
<feature type="transmembrane region" description="Helical" evidence="8">
    <location>
        <begin position="12"/>
        <end position="32"/>
    </location>
</feature>
<evidence type="ECO:0000256" key="8">
    <source>
        <dbReference type="RuleBase" id="RU363032"/>
    </source>
</evidence>
<dbReference type="SUPFAM" id="SSF161098">
    <property type="entry name" value="MetI-like"/>
    <property type="match status" value="1"/>
</dbReference>
<name>A0A1G6H0M2_9GAMM</name>
<evidence type="ECO:0000259" key="9">
    <source>
        <dbReference type="PROSITE" id="PS50928"/>
    </source>
</evidence>
<dbReference type="PANTHER" id="PTHR43163:SF6">
    <property type="entry name" value="DIPEPTIDE TRANSPORT SYSTEM PERMEASE PROTEIN DPPB-RELATED"/>
    <property type="match status" value="1"/>
</dbReference>
<evidence type="ECO:0000256" key="7">
    <source>
        <dbReference type="ARBA" id="ARBA00024202"/>
    </source>
</evidence>
<dbReference type="InterPro" id="IPR045621">
    <property type="entry name" value="BPD_transp_1_N"/>
</dbReference>
<dbReference type="Gene3D" id="1.10.3720.10">
    <property type="entry name" value="MetI-like"/>
    <property type="match status" value="1"/>
</dbReference>
<keyword evidence="5 8" id="KW-1133">Transmembrane helix</keyword>
<dbReference type="EMBL" id="FMYL01000003">
    <property type="protein sequence ID" value="SDB87799.1"/>
    <property type="molecule type" value="Genomic_DNA"/>
</dbReference>
<evidence type="ECO:0000256" key="4">
    <source>
        <dbReference type="ARBA" id="ARBA00022692"/>
    </source>
</evidence>
<keyword evidence="4 8" id="KW-0812">Transmembrane</keyword>
<dbReference type="CDD" id="cd06261">
    <property type="entry name" value="TM_PBP2"/>
    <property type="match status" value="1"/>
</dbReference>
<keyword evidence="11" id="KW-1185">Reference proteome</keyword>
<gene>
    <name evidence="10" type="ORF">SAMN05421733_103126</name>
</gene>
<evidence type="ECO:0000313" key="10">
    <source>
        <dbReference type="EMBL" id="SDB87799.1"/>
    </source>
</evidence>
<dbReference type="PROSITE" id="PS50928">
    <property type="entry name" value="ABC_TM1"/>
    <property type="match status" value="1"/>
</dbReference>
<feature type="transmembrane region" description="Helical" evidence="8">
    <location>
        <begin position="132"/>
        <end position="155"/>
    </location>
</feature>
<dbReference type="OrthoDB" id="9805855at2"/>
<comment type="subcellular location">
    <subcellularLocation>
        <location evidence="1 8">Cell membrane</location>
        <topology evidence="1 8">Multi-pass membrane protein</topology>
    </subcellularLocation>
</comment>
<keyword evidence="6 8" id="KW-0472">Membrane</keyword>
<dbReference type="InterPro" id="IPR035906">
    <property type="entry name" value="MetI-like_sf"/>
</dbReference>
<dbReference type="Pfam" id="PF00528">
    <property type="entry name" value="BPD_transp_1"/>
    <property type="match status" value="1"/>
</dbReference>
<feature type="transmembrane region" description="Helical" evidence="8">
    <location>
        <begin position="241"/>
        <end position="259"/>
    </location>
</feature>
<dbReference type="Pfam" id="PF19300">
    <property type="entry name" value="BPD_transp_1_N"/>
    <property type="match status" value="1"/>
</dbReference>
<dbReference type="GO" id="GO:0005886">
    <property type="term" value="C:plasma membrane"/>
    <property type="evidence" value="ECO:0007669"/>
    <property type="project" value="UniProtKB-SubCell"/>
</dbReference>
<dbReference type="RefSeq" id="WP_092747089.1">
    <property type="nucleotide sequence ID" value="NZ_FMYL01000003.1"/>
</dbReference>
<feature type="transmembrane region" description="Helical" evidence="8">
    <location>
        <begin position="101"/>
        <end position="120"/>
    </location>
</feature>
<dbReference type="PANTHER" id="PTHR43163">
    <property type="entry name" value="DIPEPTIDE TRANSPORT SYSTEM PERMEASE PROTEIN DPPB-RELATED"/>
    <property type="match status" value="1"/>
</dbReference>
<sequence>MLAYIIRRLWQMVPTMLGVIVLVFFLFSWVGGDPAYILAGKMANAEQIENIRTQLGVNQPYYVQLWIFIKQVITFDYGLSWSTGETVSQVITSRIGPSLTLLVPLLIFQTVISIILALAISLVRGTWIDRSFMAACTVAMSVSILVYIILFQYFLAYKLNLFPVQGWGNNFWSNLFHYSPLPILIMLAVSIAPTLRLYRSFILDEVGQDYIRTARAKGVSEPRILFVHVLRNASIPIVTDVMAGLPALLIGAFLIERFFGIPGIGREVILAVERSDFPVIKAITIYVAALTMLFNLLADVIYKAIDPRLKLK</sequence>
<reference evidence="11" key="1">
    <citation type="submission" date="2016-09" db="EMBL/GenBank/DDBJ databases">
        <authorList>
            <person name="Varghese N."/>
            <person name="Submissions S."/>
        </authorList>
    </citation>
    <scope>NUCLEOTIDE SEQUENCE [LARGE SCALE GENOMIC DNA]</scope>
    <source>
        <strain evidence="11">ANC 4422</strain>
    </source>
</reference>
<keyword evidence="3" id="KW-1003">Cell membrane</keyword>
<dbReference type="InterPro" id="IPR000515">
    <property type="entry name" value="MetI-like"/>
</dbReference>
<proteinExistence type="inferred from homology"/>
<accession>A0A1G6H0M2</accession>
<feature type="transmembrane region" description="Helical" evidence="8">
    <location>
        <begin position="279"/>
        <end position="302"/>
    </location>
</feature>
<organism evidence="10 11">
    <name type="scientific">Acinetobacter boissieri</name>
    <dbReference type="NCBI Taxonomy" id="1219383"/>
    <lineage>
        <taxon>Bacteria</taxon>
        <taxon>Pseudomonadati</taxon>
        <taxon>Pseudomonadota</taxon>
        <taxon>Gammaproteobacteria</taxon>
        <taxon>Moraxellales</taxon>
        <taxon>Moraxellaceae</taxon>
        <taxon>Acinetobacter</taxon>
    </lineage>
</organism>
<evidence type="ECO:0000256" key="1">
    <source>
        <dbReference type="ARBA" id="ARBA00004651"/>
    </source>
</evidence>